<proteinExistence type="predicted"/>
<dbReference type="PANTHER" id="PTHR35273">
    <property type="entry name" value="ALPHA-1,4 POLYGALACTOSAMINIDASE, PUTATIVE (AFU_ORTHOLOGUE AFUA_3G07890)-RELATED"/>
    <property type="match status" value="1"/>
</dbReference>
<dbReference type="Gene3D" id="3.20.20.70">
    <property type="entry name" value="Aldolase class I"/>
    <property type="match status" value="1"/>
</dbReference>
<dbReference type="EMBL" id="JACIFH010000001">
    <property type="protein sequence ID" value="MBB4138523.1"/>
    <property type="molecule type" value="Genomic_DNA"/>
</dbReference>
<protein>
    <recommendedName>
        <fullName evidence="1">Glycoside-hydrolase family GH114 TIM-barrel domain-containing protein</fullName>
    </recommendedName>
</protein>
<dbReference type="AlphaFoldDB" id="A0AA40SLP6"/>
<feature type="domain" description="Glycoside-hydrolase family GH114 TIM-barrel" evidence="1">
    <location>
        <begin position="42"/>
        <end position="254"/>
    </location>
</feature>
<dbReference type="RefSeq" id="WP_248199107.1">
    <property type="nucleotide sequence ID" value="NZ_BAABCO010000003.1"/>
</dbReference>
<evidence type="ECO:0000313" key="2">
    <source>
        <dbReference type="EMBL" id="MBB4138523.1"/>
    </source>
</evidence>
<evidence type="ECO:0000313" key="3">
    <source>
        <dbReference type="Proteomes" id="UP000549113"/>
    </source>
</evidence>
<dbReference type="PANTHER" id="PTHR35273:SF2">
    <property type="entry name" value="ALPHA-GALACTOSIDASE"/>
    <property type="match status" value="1"/>
</dbReference>
<evidence type="ECO:0000259" key="1">
    <source>
        <dbReference type="Pfam" id="PF03537"/>
    </source>
</evidence>
<dbReference type="SUPFAM" id="SSF51445">
    <property type="entry name" value="(Trans)glycosidases"/>
    <property type="match status" value="1"/>
</dbReference>
<dbReference type="Proteomes" id="UP000549113">
    <property type="component" value="Unassembled WGS sequence"/>
</dbReference>
<dbReference type="InterPro" id="IPR004352">
    <property type="entry name" value="GH114_TIM-barrel"/>
</dbReference>
<name>A0AA40SLP6_9MICO</name>
<dbReference type="InterPro" id="IPR017853">
    <property type="entry name" value="GH"/>
</dbReference>
<gene>
    <name evidence="2" type="ORF">BKA10_000317</name>
</gene>
<keyword evidence="3" id="KW-1185">Reference proteome</keyword>
<organism evidence="2 3">
    <name type="scientific">Microbacterium invictum</name>
    <dbReference type="NCBI Taxonomy" id="515415"/>
    <lineage>
        <taxon>Bacteria</taxon>
        <taxon>Bacillati</taxon>
        <taxon>Actinomycetota</taxon>
        <taxon>Actinomycetes</taxon>
        <taxon>Micrococcales</taxon>
        <taxon>Microbacteriaceae</taxon>
        <taxon>Microbacterium</taxon>
    </lineage>
</organism>
<sequence>MTAATLLTLATLIGCASHSVDDHSPTGEQTPTISLPPVAAAFDYQLGGAYEPGPAVQIVVRDRLAPPADDRYSVCYLNAFQTQPDELDNWPDDLLLHDADGDIVYDPDWPDEALIDTRDAERVAAIVTPWIDQCADAGYDAVEFDNLDTYTRTNGLLTRDDNLTLASALVTRAHDAGLAAAQKNAAEDAALLHTEAGFDFAITEECAAYDECDAYTDVYGDHVLAIEYSDPAAFADACAAPDRPASLIHRDRALTKPEEPGYVFELCP</sequence>
<dbReference type="Pfam" id="PF03537">
    <property type="entry name" value="Glyco_hydro_114"/>
    <property type="match status" value="1"/>
</dbReference>
<accession>A0AA40SLP6</accession>
<reference evidence="2 3" key="1">
    <citation type="submission" date="2020-08" db="EMBL/GenBank/DDBJ databases">
        <title>Sequencing the genomes of 1000 actinobacteria strains.</title>
        <authorList>
            <person name="Klenk H.-P."/>
        </authorList>
    </citation>
    <scope>NUCLEOTIDE SEQUENCE [LARGE SCALE GENOMIC DNA]</scope>
    <source>
        <strain evidence="2 3">DSM 19600</strain>
    </source>
</reference>
<comment type="caution">
    <text evidence="2">The sequence shown here is derived from an EMBL/GenBank/DDBJ whole genome shotgun (WGS) entry which is preliminary data.</text>
</comment>
<dbReference type="InterPro" id="IPR013785">
    <property type="entry name" value="Aldolase_TIM"/>
</dbReference>